<dbReference type="Gene3D" id="2.40.170.20">
    <property type="entry name" value="TonB-dependent receptor, beta-barrel domain"/>
    <property type="match status" value="1"/>
</dbReference>
<dbReference type="SUPFAM" id="SSF49464">
    <property type="entry name" value="Carboxypeptidase regulatory domain-like"/>
    <property type="match status" value="1"/>
</dbReference>
<name>A0A7S9KYU5_9SPHI</name>
<keyword evidence="10" id="KW-0675">Receptor</keyword>
<dbReference type="InterPro" id="IPR012910">
    <property type="entry name" value="Plug_dom"/>
</dbReference>
<keyword evidence="4 7" id="KW-0812">Transmembrane</keyword>
<evidence type="ECO:0000313" key="11">
    <source>
        <dbReference type="Proteomes" id="UP000594759"/>
    </source>
</evidence>
<sequence length="1053" mass="115531">MHRCSKLLALFIILLLANSRVFAQSKTIVGVVTDESKQTIPGVSISVKGTKSTAQTDDQGRYRIQALPTDQLIFNYIGYVGQTITVGAKTTINVSLISSVTGLDDVVVIGYGTTKRADLTGAVGSVNMKDFEQAPVKSFDQALAGRVAGVQVSTNNGQPGATANIVIRGAGSISQSNSPLYVIDGFPSESANANSINTSDIESIDILKDASATAIYGARGSNGVVLITTKKGKMGKPQLSYNAYYGTQQAPAKIPLMNAFEFVKYVKELNSSYADTIYLKDGVTLDDYKNVASIDMQDYVFQNGQNQNHDIALRGGNDKTTYSISGNFNNQKGIVIESGFKRYQGRFVLDQTITDKLKAGVNVNYAYTETFGTPVSPNSFWASTALYYAVWGYRPAAALSGRDENTNILDSFYDPTNDLANNQDYRVNPLISLQNQKTLYKATAMVANGYAEYAFTPKLKLRIAGGFTNTNTETNIFNNSLTQSGSKWNATGPNGTFATSPNFNWLNDNTLTYRNTFNSDHNLTALVGYSSQGNRNSYRSIYATQVTNESLGIDALDLVPASNSSVTSRSSRWMLQSFLGRVNYDFKGKYLLTASFRADGSSKFAPGNRWGYFPSASAGWRFSQEKFMKNVTWLSDGKIRVGYGASGNNRVDDFAYLPSINLADIQYWYSFNGQPVAIGSVITAGGNTDLKWETNLQTNIGLDLSFFKNKLGLTLDVYKRVTNDLLLNAQLPYASGIQRATGFKNIGSLENRGLEISLNSTNIQTKNFRWTSNFNISFNQNKIVELTEGQNSLLSGSGTFFNTNYSSLSPYISVKGRPVGEMYGLIFDGIYQYADFDKMPNGAYVLKPNITTNGATRASIRPGDIKYKDLNGDLVVNNNDYTIIGRGLPIHTGGFSNNFTYRNWDLGVFLQWSYGNNIINANRYVFEGGIVYNPNLNQYASFQNRWSPTNPSNTIYRAGGMVSGNYSSRVVEDGSYLRLKTLQLGYNFSKKILSKIGMSKLRLNASAQNLLTFTGYSGPDPESSSRPGNLTPGFDFANYPQSFTVTFGLNATF</sequence>
<dbReference type="NCBIfam" id="TIGR04057">
    <property type="entry name" value="SusC_RagA_signa"/>
    <property type="match status" value="1"/>
</dbReference>
<dbReference type="InterPro" id="IPR037066">
    <property type="entry name" value="Plug_dom_sf"/>
</dbReference>
<evidence type="ECO:0000256" key="4">
    <source>
        <dbReference type="ARBA" id="ARBA00022692"/>
    </source>
</evidence>
<dbReference type="InterPro" id="IPR008969">
    <property type="entry name" value="CarboxyPept-like_regulatory"/>
</dbReference>
<keyword evidence="6 7" id="KW-0998">Cell outer membrane</keyword>
<keyword evidence="11" id="KW-1185">Reference proteome</keyword>
<keyword evidence="5 7" id="KW-0472">Membrane</keyword>
<comment type="similarity">
    <text evidence="7">Belongs to the TonB-dependent receptor family.</text>
</comment>
<dbReference type="InterPro" id="IPR039426">
    <property type="entry name" value="TonB-dep_rcpt-like"/>
</dbReference>
<feature type="domain" description="TonB-dependent receptor plug" evidence="9">
    <location>
        <begin position="117"/>
        <end position="224"/>
    </location>
</feature>
<dbReference type="FunFam" id="2.170.130.10:FF:000008">
    <property type="entry name" value="SusC/RagA family TonB-linked outer membrane protein"/>
    <property type="match status" value="1"/>
</dbReference>
<dbReference type="InterPro" id="IPR023996">
    <property type="entry name" value="TonB-dep_OMP_SusC/RagA"/>
</dbReference>
<gene>
    <name evidence="10" type="ORF">IZT61_18245</name>
</gene>
<dbReference type="NCBIfam" id="TIGR04056">
    <property type="entry name" value="OMP_RagA_SusC"/>
    <property type="match status" value="1"/>
</dbReference>
<evidence type="ECO:0000256" key="2">
    <source>
        <dbReference type="ARBA" id="ARBA00022448"/>
    </source>
</evidence>
<dbReference type="Proteomes" id="UP000594759">
    <property type="component" value="Chromosome"/>
</dbReference>
<accession>A0A7S9KYU5</accession>
<feature type="signal peptide" evidence="8">
    <location>
        <begin position="1"/>
        <end position="23"/>
    </location>
</feature>
<keyword evidence="3 7" id="KW-1134">Transmembrane beta strand</keyword>
<evidence type="ECO:0000259" key="9">
    <source>
        <dbReference type="Pfam" id="PF07715"/>
    </source>
</evidence>
<dbReference type="PROSITE" id="PS52016">
    <property type="entry name" value="TONB_DEPENDENT_REC_3"/>
    <property type="match status" value="1"/>
</dbReference>
<dbReference type="GO" id="GO:0009279">
    <property type="term" value="C:cell outer membrane"/>
    <property type="evidence" value="ECO:0007669"/>
    <property type="project" value="UniProtKB-SubCell"/>
</dbReference>
<dbReference type="AlphaFoldDB" id="A0A7S9KYU5"/>
<dbReference type="SUPFAM" id="SSF56935">
    <property type="entry name" value="Porins"/>
    <property type="match status" value="1"/>
</dbReference>
<evidence type="ECO:0000313" key="10">
    <source>
        <dbReference type="EMBL" id="QPH38981.1"/>
    </source>
</evidence>
<dbReference type="Gene3D" id="2.170.130.10">
    <property type="entry name" value="TonB-dependent receptor, plug domain"/>
    <property type="match status" value="1"/>
</dbReference>
<proteinExistence type="inferred from homology"/>
<evidence type="ECO:0000256" key="6">
    <source>
        <dbReference type="ARBA" id="ARBA00023237"/>
    </source>
</evidence>
<keyword evidence="2 7" id="KW-0813">Transport</keyword>
<evidence type="ECO:0000256" key="1">
    <source>
        <dbReference type="ARBA" id="ARBA00004571"/>
    </source>
</evidence>
<keyword evidence="8" id="KW-0732">Signal</keyword>
<dbReference type="KEGG" id="pex:IZT61_18245"/>
<comment type="subcellular location">
    <subcellularLocation>
        <location evidence="1 7">Cell outer membrane</location>
        <topology evidence="1 7">Multi-pass membrane protein</topology>
    </subcellularLocation>
</comment>
<evidence type="ECO:0000256" key="5">
    <source>
        <dbReference type="ARBA" id="ARBA00023136"/>
    </source>
</evidence>
<evidence type="ECO:0000256" key="3">
    <source>
        <dbReference type="ARBA" id="ARBA00022452"/>
    </source>
</evidence>
<dbReference type="Gene3D" id="2.60.40.1120">
    <property type="entry name" value="Carboxypeptidase-like, regulatory domain"/>
    <property type="match status" value="1"/>
</dbReference>
<dbReference type="Pfam" id="PF13715">
    <property type="entry name" value="CarbopepD_reg_2"/>
    <property type="match status" value="1"/>
</dbReference>
<dbReference type="InterPro" id="IPR023997">
    <property type="entry name" value="TonB-dep_OMP_SusC/RagA_CS"/>
</dbReference>
<feature type="chain" id="PRO_5032355193" evidence="8">
    <location>
        <begin position="24"/>
        <end position="1053"/>
    </location>
</feature>
<protein>
    <submittedName>
        <fullName evidence="10">TonB-dependent receptor</fullName>
    </submittedName>
</protein>
<dbReference type="Pfam" id="PF07715">
    <property type="entry name" value="Plug"/>
    <property type="match status" value="1"/>
</dbReference>
<reference evidence="10 11" key="1">
    <citation type="submission" date="2020-11" db="EMBL/GenBank/DDBJ databases">
        <title>Pedobacter endophytica, an endophytic bacteria isolated form Carex pumila.</title>
        <authorList>
            <person name="Peng Y."/>
            <person name="Jiang L."/>
            <person name="Lee J."/>
        </authorList>
    </citation>
    <scope>NUCLEOTIDE SEQUENCE [LARGE SCALE GENOMIC DNA]</scope>
    <source>
        <strain evidence="10 11">JBR3-12</strain>
    </source>
</reference>
<dbReference type="InterPro" id="IPR036942">
    <property type="entry name" value="Beta-barrel_TonB_sf"/>
</dbReference>
<evidence type="ECO:0000256" key="7">
    <source>
        <dbReference type="PROSITE-ProRule" id="PRU01360"/>
    </source>
</evidence>
<evidence type="ECO:0000256" key="8">
    <source>
        <dbReference type="SAM" id="SignalP"/>
    </source>
</evidence>
<organism evidence="10 11">
    <name type="scientific">Pedobacter endophyticus</name>
    <dbReference type="NCBI Taxonomy" id="2789740"/>
    <lineage>
        <taxon>Bacteria</taxon>
        <taxon>Pseudomonadati</taxon>
        <taxon>Bacteroidota</taxon>
        <taxon>Sphingobacteriia</taxon>
        <taxon>Sphingobacteriales</taxon>
        <taxon>Sphingobacteriaceae</taxon>
        <taxon>Pedobacter</taxon>
    </lineage>
</organism>
<dbReference type="EMBL" id="CP064939">
    <property type="protein sequence ID" value="QPH38981.1"/>
    <property type="molecule type" value="Genomic_DNA"/>
</dbReference>